<feature type="compositionally biased region" description="Polar residues" evidence="1">
    <location>
        <begin position="291"/>
        <end position="303"/>
    </location>
</feature>
<keyword evidence="2" id="KW-0472">Membrane</keyword>
<keyword evidence="2" id="KW-0812">Transmembrane</keyword>
<evidence type="ECO:0000313" key="3">
    <source>
        <dbReference type="EMBL" id="KAH6593066.1"/>
    </source>
</evidence>
<gene>
    <name evidence="3" type="ORF">BASA50_007648</name>
</gene>
<evidence type="ECO:0000313" key="4">
    <source>
        <dbReference type="Proteomes" id="UP001648503"/>
    </source>
</evidence>
<feature type="transmembrane region" description="Helical" evidence="2">
    <location>
        <begin position="22"/>
        <end position="42"/>
    </location>
</feature>
<feature type="region of interest" description="Disordered" evidence="1">
    <location>
        <begin position="265"/>
        <end position="303"/>
    </location>
</feature>
<feature type="transmembrane region" description="Helical" evidence="2">
    <location>
        <begin position="128"/>
        <end position="147"/>
    </location>
</feature>
<evidence type="ECO:0000256" key="2">
    <source>
        <dbReference type="SAM" id="Phobius"/>
    </source>
</evidence>
<keyword evidence="4" id="KW-1185">Reference proteome</keyword>
<sequence length="303" mass="33446">MASLQGLRLTCCGCADLRTGSAFINCIILFTTLFSVQAIPFLAQFNFFMLNNIIIFTSLLGLWAVYTNEARWAIPFTALFTGVMVARFGFLISGMLQISYQRPQSIARCITDNPDLVDMCATSSAYRFRLLTVFVVCFILIGSYFIYIECMYAYALYKSPSLLMQYRTESHIMYPPAPVYEVNEQFDPVPAYTPPYVLPKTNDEVEQVESSATPAAINTSHCPTPPEAVVVSPSLLMVPMPAAIYPMESIPPVAPNEASPLYDVSVSSHSLHRPPPPALSLDAPPYPRGSTAISPTLPTLRQP</sequence>
<protein>
    <submittedName>
        <fullName evidence="3">Uncharacterized protein</fullName>
    </submittedName>
</protein>
<feature type="transmembrane region" description="Helical" evidence="2">
    <location>
        <begin position="49"/>
        <end position="66"/>
    </location>
</feature>
<proteinExistence type="predicted"/>
<keyword evidence="2" id="KW-1133">Transmembrane helix</keyword>
<accession>A0ABQ8F9L8</accession>
<dbReference type="EMBL" id="JAFCIX010000362">
    <property type="protein sequence ID" value="KAH6593066.1"/>
    <property type="molecule type" value="Genomic_DNA"/>
</dbReference>
<evidence type="ECO:0000256" key="1">
    <source>
        <dbReference type="SAM" id="MobiDB-lite"/>
    </source>
</evidence>
<reference evidence="3 4" key="1">
    <citation type="submission" date="2021-02" db="EMBL/GenBank/DDBJ databases">
        <title>Variation within the Batrachochytrium salamandrivorans European outbreak.</title>
        <authorList>
            <person name="Kelly M."/>
            <person name="Pasmans F."/>
            <person name="Shea T.P."/>
            <person name="Munoz J.F."/>
            <person name="Carranza S."/>
            <person name="Cuomo C.A."/>
            <person name="Martel A."/>
        </authorList>
    </citation>
    <scope>NUCLEOTIDE SEQUENCE [LARGE SCALE GENOMIC DNA]</scope>
    <source>
        <strain evidence="3 4">AMFP18/2</strain>
    </source>
</reference>
<name>A0ABQ8F9L8_9FUNG</name>
<feature type="transmembrane region" description="Helical" evidence="2">
    <location>
        <begin position="72"/>
        <end position="92"/>
    </location>
</feature>
<organism evidence="3 4">
    <name type="scientific">Batrachochytrium salamandrivorans</name>
    <dbReference type="NCBI Taxonomy" id="1357716"/>
    <lineage>
        <taxon>Eukaryota</taxon>
        <taxon>Fungi</taxon>
        <taxon>Fungi incertae sedis</taxon>
        <taxon>Chytridiomycota</taxon>
        <taxon>Chytridiomycota incertae sedis</taxon>
        <taxon>Chytridiomycetes</taxon>
        <taxon>Rhizophydiales</taxon>
        <taxon>Rhizophydiales incertae sedis</taxon>
        <taxon>Batrachochytrium</taxon>
    </lineage>
</organism>
<comment type="caution">
    <text evidence="3">The sequence shown here is derived from an EMBL/GenBank/DDBJ whole genome shotgun (WGS) entry which is preliminary data.</text>
</comment>
<dbReference type="Proteomes" id="UP001648503">
    <property type="component" value="Unassembled WGS sequence"/>
</dbReference>